<name>A0ABT3D0L2_9BACT</name>
<protein>
    <submittedName>
        <fullName evidence="1">PKD domain-containing protein</fullName>
    </submittedName>
</protein>
<dbReference type="Gene3D" id="2.60.40.10">
    <property type="entry name" value="Immunoglobulins"/>
    <property type="match status" value="1"/>
</dbReference>
<proteinExistence type="predicted"/>
<dbReference type="Proteomes" id="UP001300692">
    <property type="component" value="Unassembled WGS sequence"/>
</dbReference>
<evidence type="ECO:0000313" key="2">
    <source>
        <dbReference type="Proteomes" id="UP001300692"/>
    </source>
</evidence>
<dbReference type="EMBL" id="JAOYOD010000005">
    <property type="protein sequence ID" value="MCV9389485.1"/>
    <property type="molecule type" value="Genomic_DNA"/>
</dbReference>
<keyword evidence="2" id="KW-1185">Reference proteome</keyword>
<dbReference type="InterPro" id="IPR013783">
    <property type="entry name" value="Ig-like_fold"/>
</dbReference>
<evidence type="ECO:0000313" key="1">
    <source>
        <dbReference type="EMBL" id="MCV9389485.1"/>
    </source>
</evidence>
<organism evidence="1 2">
    <name type="scientific">Reichenbachiella ulvae</name>
    <dbReference type="NCBI Taxonomy" id="2980104"/>
    <lineage>
        <taxon>Bacteria</taxon>
        <taxon>Pseudomonadati</taxon>
        <taxon>Bacteroidota</taxon>
        <taxon>Cytophagia</taxon>
        <taxon>Cytophagales</taxon>
        <taxon>Reichenbachiellaceae</taxon>
        <taxon>Reichenbachiella</taxon>
    </lineage>
</organism>
<keyword evidence="1" id="KW-0614">Plasmid</keyword>
<comment type="caution">
    <text evidence="1">The sequence shown here is derived from an EMBL/GenBank/DDBJ whole genome shotgun (WGS) entry which is preliminary data.</text>
</comment>
<gene>
    <name evidence="1" type="ORF">N7U62_22690</name>
</gene>
<dbReference type="RefSeq" id="WP_264140469.1">
    <property type="nucleotide sequence ID" value="NZ_JAOYOD010000005.1"/>
</dbReference>
<sequence length="42" mass="4390">MHPIPLPIEEILLDGSSSTDSDGEIVSYSWVVLSGPTGYGLG</sequence>
<accession>A0ABT3D0L2</accession>
<geneLocation type="plasmid" evidence="1">
    <name>unnamed</name>
</geneLocation>
<reference evidence="1 2" key="1">
    <citation type="submission" date="2022-10" db="EMBL/GenBank/DDBJ databases">
        <title>Comparative genomics and taxonomic characterization of three novel marine species of genus Reichenbachiella exhibiting antioxidant and polysaccharide degradation activities.</title>
        <authorList>
            <person name="Muhammad N."/>
            <person name="Lee Y.-J."/>
            <person name="Ko J."/>
            <person name="Kim S.-G."/>
        </authorList>
    </citation>
    <scope>NUCLEOTIDE SEQUENCE [LARGE SCALE GENOMIC DNA]</scope>
    <source>
        <strain evidence="1 2">ABR2-5</strain>
        <plasmid evidence="1">unnamed</plasmid>
    </source>
</reference>
<dbReference type="Pfam" id="PF22352">
    <property type="entry name" value="K319L-like_PKD"/>
    <property type="match status" value="1"/>
</dbReference>